<evidence type="ECO:0000313" key="4">
    <source>
        <dbReference type="Proteomes" id="UP001345219"/>
    </source>
</evidence>
<feature type="chain" id="PRO_5042924814" evidence="2">
    <location>
        <begin position="25"/>
        <end position="123"/>
    </location>
</feature>
<evidence type="ECO:0000256" key="1">
    <source>
        <dbReference type="SAM" id="MobiDB-lite"/>
    </source>
</evidence>
<organism evidence="3 4">
    <name type="scientific">Trapa incisa</name>
    <dbReference type="NCBI Taxonomy" id="236973"/>
    <lineage>
        <taxon>Eukaryota</taxon>
        <taxon>Viridiplantae</taxon>
        <taxon>Streptophyta</taxon>
        <taxon>Embryophyta</taxon>
        <taxon>Tracheophyta</taxon>
        <taxon>Spermatophyta</taxon>
        <taxon>Magnoliopsida</taxon>
        <taxon>eudicotyledons</taxon>
        <taxon>Gunneridae</taxon>
        <taxon>Pentapetalae</taxon>
        <taxon>rosids</taxon>
        <taxon>malvids</taxon>
        <taxon>Myrtales</taxon>
        <taxon>Lythraceae</taxon>
        <taxon>Trapa</taxon>
    </lineage>
</organism>
<dbReference type="SUPFAM" id="SSF111388">
    <property type="entry name" value="Pollen allergen ole e 6"/>
    <property type="match status" value="1"/>
</dbReference>
<accession>A0AAN7KKD7</accession>
<keyword evidence="2" id="KW-0732">Signal</keyword>
<comment type="caution">
    <text evidence="3">The sequence shown here is derived from an EMBL/GenBank/DDBJ whole genome shotgun (WGS) entry which is preliminary data.</text>
</comment>
<gene>
    <name evidence="3" type="ORF">SAY87_031335</name>
</gene>
<proteinExistence type="predicted"/>
<dbReference type="Pfam" id="PF09253">
    <property type="entry name" value="Ole_e_6"/>
    <property type="match status" value="1"/>
</dbReference>
<dbReference type="InterPro" id="IPR015333">
    <property type="entry name" value="Pollen_allergen_ole-e-6"/>
</dbReference>
<name>A0AAN7KKD7_9MYRT</name>
<dbReference type="Proteomes" id="UP001345219">
    <property type="component" value="Chromosome 24"/>
</dbReference>
<protein>
    <submittedName>
        <fullName evidence="3">Uncharacterized protein</fullName>
    </submittedName>
</protein>
<evidence type="ECO:0000256" key="2">
    <source>
        <dbReference type="SAM" id="SignalP"/>
    </source>
</evidence>
<reference evidence="3 4" key="1">
    <citation type="journal article" date="2023" name="Hortic Res">
        <title>Pangenome of water caltrop reveals structural variations and asymmetric subgenome divergence after allopolyploidization.</title>
        <authorList>
            <person name="Zhang X."/>
            <person name="Chen Y."/>
            <person name="Wang L."/>
            <person name="Yuan Y."/>
            <person name="Fang M."/>
            <person name="Shi L."/>
            <person name="Lu R."/>
            <person name="Comes H.P."/>
            <person name="Ma Y."/>
            <person name="Chen Y."/>
            <person name="Huang G."/>
            <person name="Zhou Y."/>
            <person name="Zheng Z."/>
            <person name="Qiu Y."/>
        </authorList>
    </citation>
    <scope>NUCLEOTIDE SEQUENCE [LARGE SCALE GENOMIC DNA]</scope>
    <source>
        <tissue evidence="3">Roots</tissue>
    </source>
</reference>
<dbReference type="Gene3D" id="1.10.287.720">
    <property type="entry name" value="Pollen allergen ole e 6"/>
    <property type="match status" value="1"/>
</dbReference>
<keyword evidence="4" id="KW-1185">Reference proteome</keyword>
<dbReference type="InterPro" id="IPR036466">
    <property type="entry name" value="Pollen_allergen_ole-e-6_sf"/>
</dbReference>
<feature type="signal peptide" evidence="2">
    <location>
        <begin position="1"/>
        <end position="24"/>
    </location>
</feature>
<feature type="region of interest" description="Disordered" evidence="1">
    <location>
        <begin position="71"/>
        <end position="123"/>
    </location>
</feature>
<evidence type="ECO:0000313" key="3">
    <source>
        <dbReference type="EMBL" id="KAK4770803.1"/>
    </source>
</evidence>
<dbReference type="EMBL" id="JAXIOK010000005">
    <property type="protein sequence ID" value="KAK4770803.1"/>
    <property type="molecule type" value="Genomic_DNA"/>
</dbReference>
<sequence length="123" mass="13380">MAKRVAMVLVLCCVFSIAVQTIQAQYMLFEYGQCYKDCQNNCQSQGTTASLCKMRCDNQCMMKKTMDRVGQANQGSFSSSTSTGNAQNANSHVNASPGQKSFSYSWSSSNGQPAQVTTQEGNN</sequence>
<dbReference type="AlphaFoldDB" id="A0AAN7KKD7"/>